<dbReference type="InterPro" id="IPR011990">
    <property type="entry name" value="TPR-like_helical_dom_sf"/>
</dbReference>
<reference evidence="1 2" key="1">
    <citation type="submission" date="2021-04" db="EMBL/GenBank/DDBJ databases">
        <title>Genomics, taxonomy and metabolism of representatives of sulfur bacteria of the genus Thiothrix: Thiothrix fructosivorans QT, Thiothrix unzii A1T and three new species, Thiothrix subterranea sp. nov., Thiothrix litoralis sp. nov. and 'Candidatus Thiothrix anitrata' sp. nov.</title>
        <authorList>
            <person name="Ravin N.V."/>
            <person name="Smolyakov D."/>
            <person name="Rudenko T.S."/>
            <person name="Mardanov A.V."/>
            <person name="Beletsky A.V."/>
            <person name="Markov N.D."/>
            <person name="Fomenkov A.I."/>
            <person name="Roberts R.J."/>
            <person name="Karnachuk O.V."/>
            <person name="Novikov A."/>
            <person name="Grabovich M.Y."/>
        </authorList>
    </citation>
    <scope>NUCLEOTIDE SEQUENCE [LARGE SCALE GENOMIC DNA]</scope>
    <source>
        <strain evidence="1 2">AS</strain>
    </source>
</reference>
<gene>
    <name evidence="1" type="ORF">J9253_13830</name>
</gene>
<dbReference type="Proteomes" id="UP000672039">
    <property type="component" value="Chromosome"/>
</dbReference>
<organism evidence="1 2">
    <name type="scientific">Thiothrix litoralis</name>
    <dbReference type="NCBI Taxonomy" id="2891210"/>
    <lineage>
        <taxon>Bacteria</taxon>
        <taxon>Pseudomonadati</taxon>
        <taxon>Pseudomonadota</taxon>
        <taxon>Gammaproteobacteria</taxon>
        <taxon>Thiotrichales</taxon>
        <taxon>Thiotrichaceae</taxon>
        <taxon>Thiothrix</taxon>
    </lineage>
</organism>
<dbReference type="EMBL" id="CP072801">
    <property type="protein sequence ID" value="QTR45080.1"/>
    <property type="molecule type" value="Genomic_DNA"/>
</dbReference>
<proteinExistence type="predicted"/>
<protein>
    <submittedName>
        <fullName evidence="1">Tetratricopeptide repeat protein</fullName>
    </submittedName>
</protein>
<dbReference type="Gene3D" id="1.25.40.10">
    <property type="entry name" value="Tetratricopeptide repeat domain"/>
    <property type="match status" value="1"/>
</dbReference>
<keyword evidence="2" id="KW-1185">Reference proteome</keyword>
<sequence length="35" mass="3922">MFERALEIFEKGLGKDHEKVATVLNNIAGLYEATL</sequence>
<evidence type="ECO:0000313" key="1">
    <source>
        <dbReference type="EMBL" id="QTR45080.1"/>
    </source>
</evidence>
<accession>A0ABX7WNQ8</accession>
<name>A0ABX7WNQ8_9GAMM</name>
<evidence type="ECO:0000313" key="2">
    <source>
        <dbReference type="Proteomes" id="UP000672039"/>
    </source>
</evidence>